<dbReference type="InterPro" id="IPR040836">
    <property type="entry name" value="SAVED"/>
</dbReference>
<proteinExistence type="predicted"/>
<dbReference type="AlphaFoldDB" id="A0A367WVR6"/>
<organism evidence="2 3">
    <name type="scientific">Thalassospira profundimaris</name>
    <dbReference type="NCBI Taxonomy" id="502049"/>
    <lineage>
        <taxon>Bacteria</taxon>
        <taxon>Pseudomonadati</taxon>
        <taxon>Pseudomonadota</taxon>
        <taxon>Alphaproteobacteria</taxon>
        <taxon>Rhodospirillales</taxon>
        <taxon>Thalassospiraceae</taxon>
        <taxon>Thalassospira</taxon>
    </lineage>
</organism>
<dbReference type="EMBL" id="JPWH01000017">
    <property type="protein sequence ID" value="RCK45299.1"/>
    <property type="molecule type" value="Genomic_DNA"/>
</dbReference>
<sequence length="505" mass="56433">MADAVMARWHGDNYQARIFWENAFNLLLPHSCVVEVTFEANGPKAFDDVVVKYDPPVVRSGPERVSAEYHQVKWHVQTGGRFGYEDFVDPDFIGAQSFSLLERLQQARKTAPASAHFAFLTTYRIKDNDPLAKLISGHDKTLLIERLFDGTTDRSRMGKVRKCWREHLKLTNDDDLQTVVRGLRVLDGYRSLEELRAEINLKAQVVGVLACNAADSDFRYDELARQLKVRQLNALNREAFLQLCRDEGLLVERAEEPDPFLSIAVRSFLGPAADIVGAAPEHTLLLTDDFRHRYLQDDREWQRDIRPKVEAFLRDAVKKSARLRLILDAHASIAFLAGAVLDLKSGVQTELVQKGRVGIKTWRPDDGSAAKGPRFEVVDEALGGGHEIAILISVSQPVTAQARAYVAAHLPDVGRLMSFAMPTGPGQQNVAGGEHAATLAEQVSNHLREVTADEPDATVHIFAAAPNSLLFFLGQHHQAIAPCIIYEFDFDRQAHKTYQPSFVID</sequence>
<evidence type="ECO:0000313" key="3">
    <source>
        <dbReference type="Proteomes" id="UP000252517"/>
    </source>
</evidence>
<dbReference type="Pfam" id="PF18145">
    <property type="entry name" value="SAVED"/>
    <property type="match status" value="1"/>
</dbReference>
<feature type="domain" description="SMODS-associated and fused to various effectors" evidence="1">
    <location>
        <begin position="306"/>
        <end position="504"/>
    </location>
</feature>
<evidence type="ECO:0000259" key="1">
    <source>
        <dbReference type="Pfam" id="PF18145"/>
    </source>
</evidence>
<name>A0A367WVR6_9PROT</name>
<protein>
    <recommendedName>
        <fullName evidence="1">SMODS-associated and fused to various effectors domain-containing protein</fullName>
    </recommendedName>
</protein>
<gene>
    <name evidence="2" type="ORF">TH25_18370</name>
</gene>
<dbReference type="OrthoDB" id="268467at2"/>
<dbReference type="NCBIfam" id="NF033611">
    <property type="entry name" value="SAVED"/>
    <property type="match status" value="1"/>
</dbReference>
<accession>A0A367WVR6</accession>
<evidence type="ECO:0000313" key="2">
    <source>
        <dbReference type="EMBL" id="RCK45299.1"/>
    </source>
</evidence>
<comment type="caution">
    <text evidence="2">The sequence shown here is derived from an EMBL/GenBank/DDBJ whole genome shotgun (WGS) entry which is preliminary data.</text>
</comment>
<reference evidence="2 3" key="1">
    <citation type="submission" date="2014-07" db="EMBL/GenBank/DDBJ databases">
        <title>Draft genome sequence of Thalassospira profundimaris S25-3-2.</title>
        <authorList>
            <person name="Lai Q."/>
            <person name="Shao Z."/>
        </authorList>
    </citation>
    <scope>NUCLEOTIDE SEQUENCE [LARGE SCALE GENOMIC DNA]</scope>
    <source>
        <strain evidence="2 3">S25-3-2</strain>
    </source>
</reference>
<dbReference type="RefSeq" id="WP_114089632.1">
    <property type="nucleotide sequence ID" value="NZ_JPWH01000017.1"/>
</dbReference>
<dbReference type="Proteomes" id="UP000252517">
    <property type="component" value="Unassembled WGS sequence"/>
</dbReference>